<evidence type="ECO:0000313" key="3">
    <source>
        <dbReference type="Proteomes" id="UP000322873"/>
    </source>
</evidence>
<accession>A0A5M9JPX1</accession>
<dbReference type="EMBL" id="VICG01000005">
    <property type="protein sequence ID" value="KAA8571544.1"/>
    <property type="molecule type" value="Genomic_DNA"/>
</dbReference>
<protein>
    <submittedName>
        <fullName evidence="2">Uncharacterized protein</fullName>
    </submittedName>
</protein>
<keyword evidence="3" id="KW-1185">Reference proteome</keyword>
<dbReference type="VEuPathDB" id="FungiDB:MFRU_016g00410"/>
<comment type="caution">
    <text evidence="2">The sequence shown here is derived from an EMBL/GenBank/DDBJ whole genome shotgun (WGS) entry which is preliminary data.</text>
</comment>
<dbReference type="AlphaFoldDB" id="A0A5M9JPX1"/>
<proteinExistence type="predicted"/>
<feature type="region of interest" description="Disordered" evidence="1">
    <location>
        <begin position="114"/>
        <end position="134"/>
    </location>
</feature>
<reference evidence="2 3" key="1">
    <citation type="submission" date="2019-06" db="EMBL/GenBank/DDBJ databases">
        <title>Genome Sequence of the Brown Rot Fungal Pathogen Monilinia fructicola.</title>
        <authorList>
            <person name="De Miccolis Angelini R.M."/>
            <person name="Landi L."/>
            <person name="Abate D."/>
            <person name="Pollastro S."/>
            <person name="Romanazzi G."/>
            <person name="Faretra F."/>
        </authorList>
    </citation>
    <scope>NUCLEOTIDE SEQUENCE [LARGE SCALE GENOMIC DNA]</scope>
    <source>
        <strain evidence="2 3">Mfrc123</strain>
    </source>
</reference>
<name>A0A5M9JPX1_MONFR</name>
<gene>
    <name evidence="2" type="ORF">EYC84_001544</name>
</gene>
<organism evidence="2 3">
    <name type="scientific">Monilinia fructicola</name>
    <name type="common">Brown rot fungus</name>
    <name type="synonym">Ciboria fructicola</name>
    <dbReference type="NCBI Taxonomy" id="38448"/>
    <lineage>
        <taxon>Eukaryota</taxon>
        <taxon>Fungi</taxon>
        <taxon>Dikarya</taxon>
        <taxon>Ascomycota</taxon>
        <taxon>Pezizomycotina</taxon>
        <taxon>Leotiomycetes</taxon>
        <taxon>Helotiales</taxon>
        <taxon>Sclerotiniaceae</taxon>
        <taxon>Monilinia</taxon>
    </lineage>
</organism>
<sequence length="205" mass="22980">MLELHDQIDAFPSNYIEQPHITTSISSLLVLSIQNLACLATLSTLGLYTPALVGIGIMTSNVQAFMGAREGLSSTPHWKSTKLDQRRRRAHPRDIPEVFVKKLENIIRNGGRTELDSCAPSANSDDQLHAPNSDLKIRQNDSIIQRKKSLLISKNSQIQGSGNELQSIEGSLVRREPNFKQFWQNFKHLCWGLGMQWNGKDCGNE</sequence>
<dbReference type="Proteomes" id="UP000322873">
    <property type="component" value="Unassembled WGS sequence"/>
</dbReference>
<evidence type="ECO:0000256" key="1">
    <source>
        <dbReference type="SAM" id="MobiDB-lite"/>
    </source>
</evidence>
<evidence type="ECO:0000313" key="2">
    <source>
        <dbReference type="EMBL" id="KAA8571544.1"/>
    </source>
</evidence>